<dbReference type="OrthoDB" id="784889at2759"/>
<evidence type="ECO:0000313" key="3">
    <source>
        <dbReference type="Proteomes" id="UP001151532"/>
    </source>
</evidence>
<gene>
    <name evidence="2" type="ORF">OIU79_004236</name>
</gene>
<organism evidence="2 3">
    <name type="scientific">Salix purpurea</name>
    <name type="common">Purple osier willow</name>
    <dbReference type="NCBI Taxonomy" id="77065"/>
    <lineage>
        <taxon>Eukaryota</taxon>
        <taxon>Viridiplantae</taxon>
        <taxon>Streptophyta</taxon>
        <taxon>Embryophyta</taxon>
        <taxon>Tracheophyta</taxon>
        <taxon>Spermatophyta</taxon>
        <taxon>Magnoliopsida</taxon>
        <taxon>eudicotyledons</taxon>
        <taxon>Gunneridae</taxon>
        <taxon>Pentapetalae</taxon>
        <taxon>rosids</taxon>
        <taxon>fabids</taxon>
        <taxon>Malpighiales</taxon>
        <taxon>Salicaceae</taxon>
        <taxon>Saliceae</taxon>
        <taxon>Salix</taxon>
    </lineage>
</organism>
<reference evidence="2" key="1">
    <citation type="submission" date="2022-11" db="EMBL/GenBank/DDBJ databases">
        <authorList>
            <person name="Hyden B.L."/>
            <person name="Feng K."/>
            <person name="Yates T."/>
            <person name="Jawdy S."/>
            <person name="Smart L.B."/>
            <person name="Muchero W."/>
        </authorList>
    </citation>
    <scope>NUCLEOTIDE SEQUENCE</scope>
    <source>
        <tissue evidence="2">Shoot tip</tissue>
    </source>
</reference>
<dbReference type="EMBL" id="JAPFFK010000013">
    <property type="protein sequence ID" value="KAJ6726036.1"/>
    <property type="molecule type" value="Genomic_DNA"/>
</dbReference>
<dbReference type="Proteomes" id="UP001151532">
    <property type="component" value="Chromosome 8"/>
</dbReference>
<keyword evidence="3" id="KW-1185">Reference proteome</keyword>
<dbReference type="AlphaFoldDB" id="A0A9Q0U9Q1"/>
<accession>A0A9Q0U9Q1</accession>
<evidence type="ECO:0000313" key="2">
    <source>
        <dbReference type="EMBL" id="KAJ6726036.1"/>
    </source>
</evidence>
<name>A0A9Q0U9Q1_SALPP</name>
<proteinExistence type="predicted"/>
<sequence>MQAQAQAQHVANSTNVASAASGFYLQRHCSEQPQPQGPSATSSTGMLSLCHPVTFANTSTTDPAKAAAAASNNMKVQVKPAEQKQPAGE</sequence>
<feature type="region of interest" description="Disordered" evidence="1">
    <location>
        <begin position="61"/>
        <end position="89"/>
    </location>
</feature>
<reference evidence="2" key="2">
    <citation type="journal article" date="2023" name="Int. J. Mol. Sci.">
        <title>De Novo Assembly and Annotation of 11 Diverse Shrub Willow (Salix) Genomes Reveals Novel Gene Organization in Sex-Linked Regions.</title>
        <authorList>
            <person name="Hyden B."/>
            <person name="Feng K."/>
            <person name="Yates T.B."/>
            <person name="Jawdy S."/>
            <person name="Cereghino C."/>
            <person name="Smart L.B."/>
            <person name="Muchero W."/>
        </authorList>
    </citation>
    <scope>NUCLEOTIDE SEQUENCE</scope>
    <source>
        <tissue evidence="2">Shoot tip</tissue>
    </source>
</reference>
<comment type="caution">
    <text evidence="2">The sequence shown here is derived from an EMBL/GenBank/DDBJ whole genome shotgun (WGS) entry which is preliminary data.</text>
</comment>
<protein>
    <submittedName>
        <fullName evidence="2">Uncharacterized protein</fullName>
    </submittedName>
</protein>
<evidence type="ECO:0000256" key="1">
    <source>
        <dbReference type="SAM" id="MobiDB-lite"/>
    </source>
</evidence>